<evidence type="ECO:0000313" key="3">
    <source>
        <dbReference type="Proteomes" id="UP000030700"/>
    </source>
</evidence>
<evidence type="ECO:0000313" key="2">
    <source>
        <dbReference type="EMBL" id="GAK54368.1"/>
    </source>
</evidence>
<evidence type="ECO:0000259" key="1">
    <source>
        <dbReference type="Pfam" id="PF05685"/>
    </source>
</evidence>
<dbReference type="InterPro" id="IPR011335">
    <property type="entry name" value="Restrct_endonuc-II-like"/>
</dbReference>
<feature type="domain" description="Putative restriction endonuclease" evidence="1">
    <location>
        <begin position="12"/>
        <end position="174"/>
    </location>
</feature>
<dbReference type="InterPro" id="IPR012296">
    <property type="entry name" value="Nuclease_put_TT1808"/>
</dbReference>
<dbReference type="Proteomes" id="UP000030700">
    <property type="component" value="Unassembled WGS sequence"/>
</dbReference>
<dbReference type="AlphaFoldDB" id="A0A081BSI7"/>
<organism evidence="2">
    <name type="scientific">Candidatus Moduliflexus flocculans</name>
    <dbReference type="NCBI Taxonomy" id="1499966"/>
    <lineage>
        <taxon>Bacteria</taxon>
        <taxon>Candidatus Moduliflexota</taxon>
        <taxon>Candidatus Moduliflexia</taxon>
        <taxon>Candidatus Moduliflexales</taxon>
        <taxon>Candidatus Moduliflexaceae</taxon>
    </lineage>
</organism>
<dbReference type="HOGENOM" id="CLU_076312_6_0_0"/>
<dbReference type="CDD" id="cd06260">
    <property type="entry name" value="DUF820-like"/>
    <property type="match status" value="1"/>
</dbReference>
<dbReference type="PANTHER" id="PTHR36558">
    <property type="entry name" value="GLR1098 PROTEIN"/>
    <property type="match status" value="1"/>
</dbReference>
<accession>A0A081BSI7</accession>
<sequence length="207" mass="23923">MTAQALPKWTQQDYLAYERRNEAKHEFVNGMLFAMAGASRWHNLIVTNVSRELSLQLKGKTCEVYPNDMRVHIPDTGLYTYSDAVVVCGVPRFEDAIRDTLLNPTVVIEVLSPSTEGYDRGAKFRHYRRIESLRHYVLITQDQPYIECYSKQEGSPFWFLTEADGLEAEMSLPAIDCVLQLAETYDKVVFDETERQEFMDAARRVPR</sequence>
<keyword evidence="3" id="KW-1185">Reference proteome</keyword>
<dbReference type="SUPFAM" id="SSF52980">
    <property type="entry name" value="Restriction endonuclease-like"/>
    <property type="match status" value="1"/>
</dbReference>
<dbReference type="Gene3D" id="3.90.1570.10">
    <property type="entry name" value="tt1808, chain A"/>
    <property type="match status" value="1"/>
</dbReference>
<proteinExistence type="predicted"/>
<dbReference type="EMBL" id="DF820461">
    <property type="protein sequence ID" value="GAK54368.1"/>
    <property type="molecule type" value="Genomic_DNA"/>
</dbReference>
<dbReference type="Pfam" id="PF05685">
    <property type="entry name" value="Uma2"/>
    <property type="match status" value="1"/>
</dbReference>
<dbReference type="STRING" id="1499966.U14_05653"/>
<reference evidence="2" key="1">
    <citation type="journal article" date="2015" name="PeerJ">
        <title>First genomic representation of candidate bacterial phylum KSB3 points to enhanced environmental sensing as a trigger of wastewater bulking.</title>
        <authorList>
            <person name="Sekiguchi Y."/>
            <person name="Ohashi A."/>
            <person name="Parks D.H."/>
            <person name="Yamauchi T."/>
            <person name="Tyson G.W."/>
            <person name="Hugenholtz P."/>
        </authorList>
    </citation>
    <scope>NUCLEOTIDE SEQUENCE [LARGE SCALE GENOMIC DNA]</scope>
</reference>
<name>A0A081BSI7_9BACT</name>
<protein>
    <recommendedName>
        <fullName evidence="1">Putative restriction endonuclease domain-containing protein</fullName>
    </recommendedName>
</protein>
<dbReference type="InterPro" id="IPR008538">
    <property type="entry name" value="Uma2"/>
</dbReference>
<dbReference type="PANTHER" id="PTHR36558:SF1">
    <property type="entry name" value="RESTRICTION ENDONUCLEASE DOMAIN-CONTAINING PROTEIN-RELATED"/>
    <property type="match status" value="1"/>
</dbReference>
<gene>
    <name evidence="2" type="ORF">U14_05653</name>
</gene>